<protein>
    <recommendedName>
        <fullName evidence="4">Hapless 8</fullName>
    </recommendedName>
</protein>
<dbReference type="Gene3D" id="3.30.160.60">
    <property type="entry name" value="Classic Zinc Finger"/>
    <property type="match status" value="1"/>
</dbReference>
<feature type="region of interest" description="Disordered" evidence="1">
    <location>
        <begin position="744"/>
        <end position="763"/>
    </location>
</feature>
<proteinExistence type="predicted"/>
<dbReference type="PANTHER" id="PTHR35767:SF1">
    <property type="entry name" value="HAPLESS PROTEIN"/>
    <property type="match status" value="1"/>
</dbReference>
<gene>
    <name evidence="2" type="ORF">CARUB_v10025812mg</name>
</gene>
<evidence type="ECO:0000313" key="2">
    <source>
        <dbReference type="EMBL" id="EOA12845.1"/>
    </source>
</evidence>
<sequence length="996" mass="110077">MFLSTENPPNDPLFSSSSSHFLHLTTSSHELGQSHLSNFSIRDYAYSNRKNNIKNNWPFSPKSLHLFSTHGVTDPLPPFQRFSTVSNQFENTASSSSGKQIVSYVHQGRDLAKLGLNQSLAETSKGGCSQSRIIENGLFPSTSISKSAVEIVVATTSNKSNHHSRKCGRGMVKSKEDSCGGGLVTTSESTMASKICPICKTFSSASNTTLNAHIDQCLSVDSAMPPVVDSAQPPVVSSKPSKPRSKPRVKVKTMVDIYASAKEGTLEDLDKRNGTKWVSILSCTNRVVGDKSEVSKKRKVSPVGVGPVYIDAKGQKLRILSEFSEKKTCCTVSREQHDNGSSENNPFSQGSNGNHKCLRKNRRGRKPHKYVKLINQKGNTSEIPEYQRGFSGEGSSTGHRRIYNQRMLTKHGLISKKLKEEGHKSYSLRDQPSEDDDVTWSGGDPILSRGTDLSATNSYALNKQKLGSEIARKNKTLVKSKRVQSRSLRVRRSENEEGSLEGVHVNTLRVKKTLPLIQKDKFPPAKNFCSNALQVSDASPRATSMRKLSSPFVPNAWRRLSMPVELNKARLDFSEEEDEEELGKWESEMTQERELSDDDYISGDKGEKDEVLLRSNPSSSGYDDYNDDDEENSEEEEDFNQRTHELEKTDDTGAEFDQTDSPPSNEGIPSDRAMYYSKEVGNMMYGQTSYKEDVRFGSEVGQGSLFVEVDTIPIPGPPGSFLPSPRDMGFDENLGNSSVITSQIQSSMDQRDRNSSESPVSAVSNFAPGRLNFPAELSSSIQERFSPDIPLSSYSTTPVSFCVPSHHGTSAEVEPMTVDNTTTPSGYRNSDHESCCCQRKERIHEGITFNHQASHLLQRRAASSSIAMSLRKSPTRVDPNHPFVHPYKIQQDLDLQSKLSSRTNLNAAVPPSPSNPVLRLMGKDLMVMNQGEADEGASQSSLTPTPQFLDPPCTGTGLYFNAGPYITNNFESTHQAQAQASAFRNNFDHVRYFSPS</sequence>
<feature type="compositionally biased region" description="Basic and acidic residues" evidence="1">
    <location>
        <begin position="602"/>
        <end position="612"/>
    </location>
</feature>
<feature type="region of interest" description="Disordered" evidence="1">
    <location>
        <begin position="229"/>
        <end position="248"/>
    </location>
</feature>
<evidence type="ECO:0000256" key="1">
    <source>
        <dbReference type="SAM" id="MobiDB-lite"/>
    </source>
</evidence>
<keyword evidence="3" id="KW-1185">Reference proteome</keyword>
<dbReference type="EMBL" id="KB870812">
    <property type="protein sequence ID" value="EOA12845.1"/>
    <property type="molecule type" value="Genomic_DNA"/>
</dbReference>
<feature type="region of interest" description="Disordered" evidence="1">
    <location>
        <begin position="571"/>
        <end position="671"/>
    </location>
</feature>
<evidence type="ECO:0008006" key="4">
    <source>
        <dbReference type="Google" id="ProtNLM"/>
    </source>
</evidence>
<name>R0GKL6_9BRAS</name>
<feature type="compositionally biased region" description="Polar residues" evidence="1">
    <location>
        <begin position="341"/>
        <end position="354"/>
    </location>
</feature>
<reference evidence="3" key="1">
    <citation type="journal article" date="2013" name="Nat. Genet.">
        <title>The Capsella rubella genome and the genomic consequences of rapid mating system evolution.</title>
        <authorList>
            <person name="Slotte T."/>
            <person name="Hazzouri K.M."/>
            <person name="Agren J.A."/>
            <person name="Koenig D."/>
            <person name="Maumus F."/>
            <person name="Guo Y.L."/>
            <person name="Steige K."/>
            <person name="Platts A.E."/>
            <person name="Escobar J.S."/>
            <person name="Newman L.K."/>
            <person name="Wang W."/>
            <person name="Mandakova T."/>
            <person name="Vello E."/>
            <person name="Smith L.M."/>
            <person name="Henz S.R."/>
            <person name="Steffen J."/>
            <person name="Takuno S."/>
            <person name="Brandvain Y."/>
            <person name="Coop G."/>
            <person name="Andolfatto P."/>
            <person name="Hu T.T."/>
            <person name="Blanchette M."/>
            <person name="Clark R.M."/>
            <person name="Quesneville H."/>
            <person name="Nordborg M."/>
            <person name="Gaut B.S."/>
            <person name="Lysak M.A."/>
            <person name="Jenkins J."/>
            <person name="Grimwood J."/>
            <person name="Chapman J."/>
            <person name="Prochnik S."/>
            <person name="Shu S."/>
            <person name="Rokhsar D."/>
            <person name="Schmutz J."/>
            <person name="Weigel D."/>
            <person name="Wright S.I."/>
        </authorList>
    </citation>
    <scope>NUCLEOTIDE SEQUENCE [LARGE SCALE GENOMIC DNA]</scope>
    <source>
        <strain evidence="3">cv. Monte Gargano</strain>
    </source>
</reference>
<feature type="compositionally biased region" description="Acidic residues" evidence="1">
    <location>
        <begin position="624"/>
        <end position="638"/>
    </location>
</feature>
<dbReference type="eggNOG" id="ENOG502QS2C">
    <property type="taxonomic scope" value="Eukaryota"/>
</dbReference>
<feature type="region of interest" description="Disordered" evidence="1">
    <location>
        <begin position="333"/>
        <end position="367"/>
    </location>
</feature>
<dbReference type="Proteomes" id="UP000029121">
    <property type="component" value="Unassembled WGS sequence"/>
</dbReference>
<evidence type="ECO:0000313" key="3">
    <source>
        <dbReference type="Proteomes" id="UP000029121"/>
    </source>
</evidence>
<dbReference type="STRING" id="81985.R0GKL6"/>
<feature type="compositionally biased region" description="Basic and acidic residues" evidence="1">
    <location>
        <begin position="639"/>
        <end position="651"/>
    </location>
</feature>
<dbReference type="AlphaFoldDB" id="R0GKL6"/>
<accession>R0GKL6</accession>
<feature type="compositionally biased region" description="Basic residues" evidence="1">
    <location>
        <begin position="356"/>
        <end position="367"/>
    </location>
</feature>
<feature type="compositionally biased region" description="Basic and acidic residues" evidence="1">
    <location>
        <begin position="582"/>
        <end position="594"/>
    </location>
</feature>
<organism evidence="2 3">
    <name type="scientific">Capsella rubella</name>
    <dbReference type="NCBI Taxonomy" id="81985"/>
    <lineage>
        <taxon>Eukaryota</taxon>
        <taxon>Viridiplantae</taxon>
        <taxon>Streptophyta</taxon>
        <taxon>Embryophyta</taxon>
        <taxon>Tracheophyta</taxon>
        <taxon>Spermatophyta</taxon>
        <taxon>Magnoliopsida</taxon>
        <taxon>eudicotyledons</taxon>
        <taxon>Gunneridae</taxon>
        <taxon>Pentapetalae</taxon>
        <taxon>rosids</taxon>
        <taxon>malvids</taxon>
        <taxon>Brassicales</taxon>
        <taxon>Brassicaceae</taxon>
        <taxon>Camelineae</taxon>
        <taxon>Capsella</taxon>
    </lineage>
</organism>
<dbReference type="PANTHER" id="PTHR35767">
    <property type="entry name" value="HAPLESS PROTEIN"/>
    <property type="match status" value="1"/>
</dbReference>